<protein>
    <submittedName>
        <fullName evidence="3">AAA family ATPase</fullName>
    </submittedName>
</protein>
<organism evidence="3 4">
    <name type="scientific">Hymenobacter negativus</name>
    <dbReference type="NCBI Taxonomy" id="2795026"/>
    <lineage>
        <taxon>Bacteria</taxon>
        <taxon>Pseudomonadati</taxon>
        <taxon>Bacteroidota</taxon>
        <taxon>Cytophagia</taxon>
        <taxon>Cytophagales</taxon>
        <taxon>Hymenobacteraceae</taxon>
        <taxon>Hymenobacter</taxon>
    </lineage>
</organism>
<reference evidence="3 4" key="1">
    <citation type="submission" date="2020-12" db="EMBL/GenBank/DDBJ databases">
        <title>Hymenobacter sp.</title>
        <authorList>
            <person name="Kim M.K."/>
        </authorList>
    </citation>
    <scope>NUCLEOTIDE SEQUENCE [LARGE SCALE GENOMIC DNA]</scope>
    <source>
        <strain evidence="3 4">BT442</strain>
    </source>
</reference>
<gene>
    <name evidence="3" type="ORF">I7X13_07600</name>
</gene>
<evidence type="ECO:0000313" key="4">
    <source>
        <dbReference type="Proteomes" id="UP000625631"/>
    </source>
</evidence>
<feature type="coiled-coil region" evidence="1">
    <location>
        <begin position="389"/>
        <end position="479"/>
    </location>
</feature>
<dbReference type="InterPro" id="IPR038729">
    <property type="entry name" value="Rad50/SbcC_AAA"/>
</dbReference>
<dbReference type="EMBL" id="JAEDAE010000002">
    <property type="protein sequence ID" value="MBH8557906.1"/>
    <property type="molecule type" value="Genomic_DNA"/>
</dbReference>
<proteinExistence type="predicted"/>
<sequence>MMQKLAPSLFVRELQVYKAGKQVFQASFHRGVNIIRGENGSGKSTVMNMLFYVLGGEYTQWTEDAKSCDDVYAEVETFGAVFTLRRKIAVYPPPIDIFWGPLPEALASAIGWEEYGGRRTATKESFSQLMFRAIGFPEVKTEDESNITMHQVLRLLFIDQATNFTSLMIDEKFDPPLTRKATGDLLLGIYDNELYSAQINRSRLQKELADYTSEHRGLLSVMKVAGQSTTISELEIQLQELLQEVDSINAQVAADSTTLKVKKIDTNVAELNKTLSDAKNALGSSLQELEKIVLDVQDSEDFIASLKHRVSALNESIETRRILGQLPITQCPHCLEALVRDQQPENNCILCDQPLPPEAKQTQAMRMRQELELQLKESTGLLVDKISRKELLENAIPNLRSNARLLQRNYDAFINKSQSSRDEQIDKLLIRKGNLQAQRQFLEQQINVMKLLDAARRKIEDAKRQIAELDDIIQLKHEKQRRNSSIALNSISRFAVSLLKQDGHYEAGFANASRVEVDFSKNTFAVDGRNNFSASSVVYAKNCALFGIFFASLENPFFRYPRLVMCDNMEDKGMQPERSKRFQRSVVSLSEQFDVEHQIIFSTSMIDESLNVDKYCIGEFYGPENKTLKLKSA</sequence>
<comment type="caution">
    <text evidence="3">The sequence shown here is derived from an EMBL/GenBank/DDBJ whole genome shotgun (WGS) entry which is preliminary data.</text>
</comment>
<dbReference type="RefSeq" id="WP_198075008.1">
    <property type="nucleotide sequence ID" value="NZ_JAEDAE010000002.1"/>
</dbReference>
<dbReference type="Gene3D" id="3.40.50.300">
    <property type="entry name" value="P-loop containing nucleotide triphosphate hydrolases"/>
    <property type="match status" value="1"/>
</dbReference>
<keyword evidence="4" id="KW-1185">Reference proteome</keyword>
<feature type="coiled-coil region" evidence="1">
    <location>
        <begin position="224"/>
        <end position="281"/>
    </location>
</feature>
<dbReference type="SUPFAM" id="SSF52540">
    <property type="entry name" value="P-loop containing nucleoside triphosphate hydrolases"/>
    <property type="match status" value="1"/>
</dbReference>
<accession>A0ABS0Q6M9</accession>
<dbReference type="Pfam" id="PF13476">
    <property type="entry name" value="AAA_23"/>
    <property type="match status" value="1"/>
</dbReference>
<feature type="domain" description="Rad50/SbcC-type AAA" evidence="2">
    <location>
        <begin position="27"/>
        <end position="278"/>
    </location>
</feature>
<dbReference type="Proteomes" id="UP000625631">
    <property type="component" value="Unassembled WGS sequence"/>
</dbReference>
<evidence type="ECO:0000259" key="2">
    <source>
        <dbReference type="Pfam" id="PF13476"/>
    </source>
</evidence>
<evidence type="ECO:0000256" key="1">
    <source>
        <dbReference type="SAM" id="Coils"/>
    </source>
</evidence>
<keyword evidence="1" id="KW-0175">Coiled coil</keyword>
<name>A0ABS0Q6M9_9BACT</name>
<evidence type="ECO:0000313" key="3">
    <source>
        <dbReference type="EMBL" id="MBH8557906.1"/>
    </source>
</evidence>
<dbReference type="InterPro" id="IPR027417">
    <property type="entry name" value="P-loop_NTPase"/>
</dbReference>